<dbReference type="AlphaFoldDB" id="A0A506TZ59"/>
<comment type="caution">
    <text evidence="1">The sequence shown here is derived from an EMBL/GenBank/DDBJ whole genome shotgun (WGS) entry which is preliminary data.</text>
</comment>
<name>A0A506TZ59_9HYPH</name>
<evidence type="ECO:0000313" key="1">
    <source>
        <dbReference type="EMBL" id="TPW26488.1"/>
    </source>
</evidence>
<dbReference type="OrthoDB" id="8482081at2"/>
<proteinExistence type="predicted"/>
<dbReference type="EMBL" id="VHLG01000029">
    <property type="protein sequence ID" value="TPW26488.1"/>
    <property type="molecule type" value="Genomic_DNA"/>
</dbReference>
<evidence type="ECO:0000313" key="2">
    <source>
        <dbReference type="Proteomes" id="UP000318801"/>
    </source>
</evidence>
<organism evidence="1 2">
    <name type="scientific">Martelella alba</name>
    <dbReference type="NCBI Taxonomy" id="2590451"/>
    <lineage>
        <taxon>Bacteria</taxon>
        <taxon>Pseudomonadati</taxon>
        <taxon>Pseudomonadota</taxon>
        <taxon>Alphaproteobacteria</taxon>
        <taxon>Hyphomicrobiales</taxon>
        <taxon>Aurantimonadaceae</taxon>
        <taxon>Martelella</taxon>
    </lineage>
</organism>
<keyword evidence="2" id="KW-1185">Reference proteome</keyword>
<sequence length="399" mass="45957">MAFSHKEASSFKNYQRFFQKTYPRYYRELADYLWYADAIFGAELSDFLKLDVVLKEKYWSSKEQSHISCNVIEHIRKAQEGEVKLRLNSVSDDELIWRSENKDLESIVKHRYGESMLANEINQTVSIVGLNETSVELMRSNYIDQLGSNILCDEKIGGIGDSLRIKDRFEDGFSSFEKSVLSNTIGVASMIVDKDGVPLLRWRGKRDDNRTLAVMQAGWHCAASGVLTWQDFITPKFGAGDRSEGNESLSLERVVAGMERESQLEAGLSRNCSERLRFKIKLVGFAREMMRAGKPQFFFVYFFPDLTASELVEVIFSLDKEEDEYGTARHRSLIASLLYRQSERRSDYYIMSDISIFDSTVSDLKGKYINFKGDDFLTFEAYASLYYAISGFRKGYLYE</sequence>
<dbReference type="Proteomes" id="UP000318801">
    <property type="component" value="Unassembled WGS sequence"/>
</dbReference>
<reference evidence="1 2" key="1">
    <citation type="submission" date="2019-06" db="EMBL/GenBank/DDBJ databases">
        <authorList>
            <person name="Li M."/>
        </authorList>
    </citation>
    <scope>NUCLEOTIDE SEQUENCE [LARGE SCALE GENOMIC DNA]</scope>
    <source>
        <strain evidence="1 2">BGMRC2036</strain>
    </source>
</reference>
<gene>
    <name evidence="1" type="ORF">FJU08_22195</name>
</gene>
<dbReference type="RefSeq" id="WP_141151222.1">
    <property type="nucleotide sequence ID" value="NZ_VHLG01000029.1"/>
</dbReference>
<accession>A0A506TZ59</accession>
<protein>
    <submittedName>
        <fullName evidence="1">Uncharacterized protein</fullName>
    </submittedName>
</protein>